<name>A0ABZ0RFK3_9BACT</name>
<protein>
    <recommendedName>
        <fullName evidence="4">Outer membrane lipoprotein-sorting protein</fullName>
    </recommendedName>
</protein>
<dbReference type="Proteomes" id="UP001324993">
    <property type="component" value="Chromosome"/>
</dbReference>
<dbReference type="RefSeq" id="WP_319830947.1">
    <property type="nucleotide sequence ID" value="NZ_CP138858.1"/>
</dbReference>
<evidence type="ECO:0008006" key="4">
    <source>
        <dbReference type="Google" id="ProtNLM"/>
    </source>
</evidence>
<reference evidence="2 3" key="1">
    <citation type="submission" date="2023-11" db="EMBL/GenBank/DDBJ databases">
        <title>Coraliomargarita sp. nov., isolated from marine algae.</title>
        <authorList>
            <person name="Lee J.K."/>
            <person name="Baek J.H."/>
            <person name="Kim J.M."/>
            <person name="Choi D.G."/>
            <person name="Jeon C.O."/>
        </authorList>
    </citation>
    <scope>NUCLEOTIDE SEQUENCE [LARGE SCALE GENOMIC DNA]</scope>
    <source>
        <strain evidence="2 3">J2-16</strain>
    </source>
</reference>
<keyword evidence="1" id="KW-0472">Membrane</keyword>
<evidence type="ECO:0000313" key="2">
    <source>
        <dbReference type="EMBL" id="WPJ93981.1"/>
    </source>
</evidence>
<dbReference type="EMBL" id="CP138858">
    <property type="protein sequence ID" value="WPJ93981.1"/>
    <property type="molecule type" value="Genomic_DNA"/>
</dbReference>
<gene>
    <name evidence="2" type="ORF">SH580_11110</name>
</gene>
<keyword evidence="1" id="KW-0812">Transmembrane</keyword>
<evidence type="ECO:0000256" key="1">
    <source>
        <dbReference type="SAM" id="Phobius"/>
    </source>
</evidence>
<evidence type="ECO:0000313" key="3">
    <source>
        <dbReference type="Proteomes" id="UP001324993"/>
    </source>
</evidence>
<dbReference type="Gene3D" id="2.50.20.10">
    <property type="entry name" value="Lipoprotein localisation LolA/LolB/LppX"/>
    <property type="match status" value="1"/>
</dbReference>
<accession>A0ABZ0RFK3</accession>
<feature type="transmembrane region" description="Helical" evidence="1">
    <location>
        <begin position="25"/>
        <end position="42"/>
    </location>
</feature>
<keyword evidence="1" id="KW-1133">Transmembrane helix</keyword>
<organism evidence="2 3">
    <name type="scientific">Coraliomargarita algicola</name>
    <dbReference type="NCBI Taxonomy" id="3092156"/>
    <lineage>
        <taxon>Bacteria</taxon>
        <taxon>Pseudomonadati</taxon>
        <taxon>Verrucomicrobiota</taxon>
        <taxon>Opitutia</taxon>
        <taxon>Puniceicoccales</taxon>
        <taxon>Coraliomargaritaceae</taxon>
        <taxon>Coraliomargarita</taxon>
    </lineage>
</organism>
<sequence length="285" mass="31977">MGSPYTNTKQASDQPSKLQRLSKRILYITTFALTCAAIYTAIQSTRAPDTSTAETQSPRGSIQKLLNPETFMAAYLAINCKAPLLQTTQTIRVTGKIDDGTKNENFVLIKKQPDLMLFTISREAHQITFGVNGQTVWRRIRTPNREPHSTTIDGSEAQTWKSQARFYDRIIEAHLGNGHITAIESAEWEDSECLKVHVTDAEGEKIETFIDPQSMHPLAETQTLPDGTLQKTLYSDYRDVDGMPIPFFMTTYINDKVMNRIQLNSASLNTGIISKLFEIPDSLAK</sequence>
<keyword evidence="3" id="KW-1185">Reference proteome</keyword>
<proteinExistence type="predicted"/>